<dbReference type="Pfam" id="PF07660">
    <property type="entry name" value="STN"/>
    <property type="match status" value="1"/>
</dbReference>
<evidence type="ECO:0000256" key="7">
    <source>
        <dbReference type="ARBA" id="ARBA00023237"/>
    </source>
</evidence>
<dbReference type="InterPro" id="IPR001775">
    <property type="entry name" value="GspD/PilQ"/>
</dbReference>
<evidence type="ECO:0000313" key="12">
    <source>
        <dbReference type="Proteomes" id="UP000054858"/>
    </source>
</evidence>
<sequence length="730" mass="80009">MRRIIIVFLLLLTSCTALYAQDNALTAVKVTPMPDNRVRLDFQFAQPLAQMPASFITQKPPRLIVDFINSKNQLNASQVSQTIEIGSLKQYKIVAVGDRLRVILDLLDSISYSGHVAGNVYTLMLRGKSQGLISKPKEVFVTNRPVNARYSITNIDFRGSENQGGRLIVNLSDAGIPIEVSQSGKKVMVDFNSTRLPQRLQKRFDVIDFHSPAQMITAEQDGKNAIITLLNKGDYGHFAYQVNKQFIVDVFPLTAEEIQEAKLKKKVFTGKRISLNFQDIQIRAVLQLLAEFTGINIVVSNRVEGNITLRLNDVPWDQALDIILTTQGLDKRQVGNVILIDKADVFAARENEELQAQQAAKKLAPIRSELLQINYAKAADIATMLKDKDNSLLSDRGTLSVDTRTNTIWLQDTGAQIDEIRELVKQLDVPVKQVLIEARIVNVTKDCAEDIGVRFGVSRPTHLSGTLEGANALAGGTPAAEVPIPDRLNVDLGALPIDASPASVGIALAKLGNGVLLDLELSALESEGRAEIIASPRLMTTNQQAAVIESGEDIPYQEATSSGATAVAFKKAVLSLKVTPQITPDGKLLMDLQINQDSDSGRRVQGVPIILTKSIETNVLVNNGQTIVLGGIYKQDTNNSITRVPFLGELPVVGNLFSRSQARTNNEELLIFITPRIITNNLSITTIEGPQQRFARGVELDKFGKPVAPMQVVEPPLPAKAIVPIRPWKR</sequence>
<dbReference type="InterPro" id="IPR011662">
    <property type="entry name" value="Secretin/TonB_short_N"/>
</dbReference>
<keyword evidence="6" id="KW-0472">Membrane</keyword>
<evidence type="ECO:0000256" key="4">
    <source>
        <dbReference type="ARBA" id="ARBA00022729"/>
    </source>
</evidence>
<comment type="caution">
    <text evidence="11">The sequence shown here is derived from an EMBL/GenBank/DDBJ whole genome shotgun (WGS) entry which is preliminary data.</text>
</comment>
<dbReference type="InterPro" id="IPR004845">
    <property type="entry name" value="T2SS_GspD_CS"/>
</dbReference>
<comment type="similarity">
    <text evidence="2">Belongs to the bacterial secretin family. PilQ subfamily.</text>
</comment>
<keyword evidence="3 8" id="KW-0813">Transport</keyword>
<dbReference type="SMART" id="SM00965">
    <property type="entry name" value="STN"/>
    <property type="match status" value="1"/>
</dbReference>
<evidence type="ECO:0000256" key="8">
    <source>
        <dbReference type="RuleBase" id="RU004004"/>
    </source>
</evidence>
<protein>
    <submittedName>
        <fullName evidence="11">Type IV pilus (Tfp) assembly protein PilQ</fullName>
    </submittedName>
</protein>
<dbReference type="Pfam" id="PF03958">
    <property type="entry name" value="Secretin_N"/>
    <property type="match status" value="1"/>
</dbReference>
<dbReference type="InterPro" id="IPR013355">
    <property type="entry name" value="Pilus_4_PilQ"/>
</dbReference>
<name>A0A0W0X0Q6_9GAMM</name>
<evidence type="ECO:0000313" key="11">
    <source>
        <dbReference type="EMBL" id="KTD38088.1"/>
    </source>
</evidence>
<comment type="subcellular location">
    <subcellularLocation>
        <location evidence="1 8">Cell outer membrane</location>
    </subcellularLocation>
</comment>
<evidence type="ECO:0000256" key="6">
    <source>
        <dbReference type="ARBA" id="ARBA00023136"/>
    </source>
</evidence>
<reference evidence="11 12" key="1">
    <citation type="submission" date="2015-11" db="EMBL/GenBank/DDBJ databases">
        <title>Genomic analysis of 38 Legionella species identifies large and diverse effector repertoires.</title>
        <authorList>
            <person name="Burstein D."/>
            <person name="Amaro F."/>
            <person name="Zusman T."/>
            <person name="Lifshitz Z."/>
            <person name="Cohen O."/>
            <person name="Gilbert J.A."/>
            <person name="Pupko T."/>
            <person name="Shuman H.A."/>
            <person name="Segal G."/>
        </authorList>
    </citation>
    <scope>NUCLEOTIDE SEQUENCE [LARGE SCALE GENOMIC DNA]</scope>
    <source>
        <strain evidence="11 12">Oak Ridge-10</strain>
    </source>
</reference>
<dbReference type="RefSeq" id="WP_025385435.1">
    <property type="nucleotide sequence ID" value="NZ_LCUA01000002.1"/>
</dbReference>
<dbReference type="InterPro" id="IPR005644">
    <property type="entry name" value="NolW-like"/>
</dbReference>
<dbReference type="Pfam" id="PF00263">
    <property type="entry name" value="Secretin"/>
    <property type="match status" value="1"/>
</dbReference>
<dbReference type="Proteomes" id="UP000054858">
    <property type="component" value="Unassembled WGS sequence"/>
</dbReference>
<gene>
    <name evidence="11" type="primary">pilQ</name>
    <name evidence="11" type="ORF">Loak_1764</name>
</gene>
<dbReference type="PRINTS" id="PR00811">
    <property type="entry name" value="BCTERIALGSPD"/>
</dbReference>
<dbReference type="InterPro" id="IPR004846">
    <property type="entry name" value="T2SS/T3SS_dom"/>
</dbReference>
<dbReference type="PATRIC" id="fig|29423.5.peg.1850"/>
<evidence type="ECO:0000256" key="1">
    <source>
        <dbReference type="ARBA" id="ARBA00004442"/>
    </source>
</evidence>
<dbReference type="PANTHER" id="PTHR30604">
    <property type="entry name" value="PROTEIN TRANSPORT PROTEIN HOFQ"/>
    <property type="match status" value="1"/>
</dbReference>
<dbReference type="GO" id="GO:0009306">
    <property type="term" value="P:protein secretion"/>
    <property type="evidence" value="ECO:0007669"/>
    <property type="project" value="InterPro"/>
</dbReference>
<dbReference type="NCBIfam" id="TIGR02515">
    <property type="entry name" value="IV_pilus_PilQ"/>
    <property type="match status" value="1"/>
</dbReference>
<dbReference type="AlphaFoldDB" id="A0A0W0X0Q6"/>
<dbReference type="EMBL" id="LNYP01000029">
    <property type="protein sequence ID" value="KTD38088.1"/>
    <property type="molecule type" value="Genomic_DNA"/>
</dbReference>
<dbReference type="Gene3D" id="2.60.40.3470">
    <property type="match status" value="1"/>
</dbReference>
<feature type="signal peptide" evidence="9">
    <location>
        <begin position="1"/>
        <end position="19"/>
    </location>
</feature>
<keyword evidence="4 9" id="KW-0732">Signal</keyword>
<dbReference type="PANTHER" id="PTHR30604:SF1">
    <property type="entry name" value="DNA UTILIZATION PROTEIN HOFQ"/>
    <property type="match status" value="1"/>
</dbReference>
<evidence type="ECO:0000259" key="10">
    <source>
        <dbReference type="SMART" id="SM00965"/>
    </source>
</evidence>
<dbReference type="PROSITE" id="PS00875">
    <property type="entry name" value="T2SP_D"/>
    <property type="match status" value="1"/>
</dbReference>
<dbReference type="GO" id="GO:0009279">
    <property type="term" value="C:cell outer membrane"/>
    <property type="evidence" value="ECO:0007669"/>
    <property type="project" value="UniProtKB-SubCell"/>
</dbReference>
<evidence type="ECO:0000256" key="2">
    <source>
        <dbReference type="ARBA" id="ARBA00006304"/>
    </source>
</evidence>
<keyword evidence="7" id="KW-0998">Cell outer membrane</keyword>
<accession>A0A0W0X0Q6</accession>
<dbReference type="Gene3D" id="3.30.1370.120">
    <property type="match status" value="1"/>
</dbReference>
<keyword evidence="5" id="KW-0653">Protein transport</keyword>
<dbReference type="Pfam" id="PF11741">
    <property type="entry name" value="AMIN"/>
    <property type="match status" value="2"/>
</dbReference>
<evidence type="ECO:0000256" key="5">
    <source>
        <dbReference type="ARBA" id="ARBA00022927"/>
    </source>
</evidence>
<dbReference type="InterPro" id="IPR038591">
    <property type="entry name" value="NolW-like_sf"/>
</dbReference>
<feature type="chain" id="PRO_5006916002" evidence="9">
    <location>
        <begin position="20"/>
        <end position="730"/>
    </location>
</feature>
<evidence type="ECO:0000256" key="3">
    <source>
        <dbReference type="ARBA" id="ARBA00022448"/>
    </source>
</evidence>
<proteinExistence type="inferred from homology"/>
<evidence type="ECO:0000256" key="9">
    <source>
        <dbReference type="SAM" id="SignalP"/>
    </source>
</evidence>
<dbReference type="InterPro" id="IPR021731">
    <property type="entry name" value="AMIN_dom"/>
</dbReference>
<organism evidence="11 12">
    <name type="scientific">Legionella oakridgensis</name>
    <dbReference type="NCBI Taxonomy" id="29423"/>
    <lineage>
        <taxon>Bacteria</taxon>
        <taxon>Pseudomonadati</taxon>
        <taxon>Pseudomonadota</taxon>
        <taxon>Gammaproteobacteria</taxon>
        <taxon>Legionellales</taxon>
        <taxon>Legionellaceae</taxon>
        <taxon>Legionella</taxon>
    </lineage>
</organism>
<dbReference type="InterPro" id="IPR051808">
    <property type="entry name" value="Type_IV_pilus_biogenesis"/>
</dbReference>
<feature type="domain" description="Secretin/TonB short N-terminal" evidence="10">
    <location>
        <begin position="295"/>
        <end position="343"/>
    </location>
</feature>
<dbReference type="Gene3D" id="3.30.1370.130">
    <property type="match status" value="1"/>
</dbReference>
<dbReference type="PROSITE" id="PS51257">
    <property type="entry name" value="PROKAR_LIPOPROTEIN"/>
    <property type="match status" value="1"/>
</dbReference>